<dbReference type="PROSITE" id="PS51094">
    <property type="entry name" value="PTS_EIIA_TYPE_2"/>
    <property type="match status" value="1"/>
</dbReference>
<evidence type="ECO:0000256" key="2">
    <source>
        <dbReference type="ARBA" id="ARBA00022448"/>
    </source>
</evidence>
<comment type="subcellular location">
    <subcellularLocation>
        <location evidence="1">Cytoplasm</location>
    </subcellularLocation>
</comment>
<dbReference type="PANTHER" id="PTHR36203">
    <property type="entry name" value="ASCORBATE-SPECIFIC PTS SYSTEM EIIA COMPONENT"/>
    <property type="match status" value="1"/>
</dbReference>
<dbReference type="PANTHER" id="PTHR36203:SF1">
    <property type="entry name" value="ASCORBATE-SPECIFIC PTS SYSTEM EIIA COMPONENT"/>
    <property type="match status" value="1"/>
</dbReference>
<dbReference type="PROSITE" id="PS00372">
    <property type="entry name" value="PTS_EIIA_TYPE_2_HIS"/>
    <property type="match status" value="1"/>
</dbReference>
<keyword evidence="6" id="KW-0598">Phosphotransferase system</keyword>
<evidence type="ECO:0000256" key="3">
    <source>
        <dbReference type="ARBA" id="ARBA00022490"/>
    </source>
</evidence>
<sequence>MLLTQMLDAGHVNFKERCADWQSAIRAGCEPLVASGAVDAAYADEIIASIEQYGPYIVIAPDIAMPHAQGNTTNVHQTAVSFMKVHKAVAFAADDRNKDARLFFTLASQNHEQHLENMSMLATMLDNEALIAELLTAQNNDDLRSIAAKFGI</sequence>
<evidence type="ECO:0000313" key="12">
    <source>
        <dbReference type="EMBL" id="SUX18743.1"/>
    </source>
</evidence>
<dbReference type="GO" id="GO:0016301">
    <property type="term" value="F:kinase activity"/>
    <property type="evidence" value="ECO:0007669"/>
    <property type="project" value="UniProtKB-KW"/>
</dbReference>
<dbReference type="GO" id="GO:0005737">
    <property type="term" value="C:cytoplasm"/>
    <property type="evidence" value="ECO:0007669"/>
    <property type="project" value="UniProtKB-SubCell"/>
</dbReference>
<dbReference type="Pfam" id="PF00359">
    <property type="entry name" value="PTS_EIIA_2"/>
    <property type="match status" value="1"/>
</dbReference>
<feature type="domain" description="PTS EIIA type-2" evidence="11">
    <location>
        <begin position="5"/>
        <end position="150"/>
    </location>
</feature>
<dbReference type="Proteomes" id="UP000254572">
    <property type="component" value="Unassembled WGS sequence"/>
</dbReference>
<keyword evidence="2" id="KW-0813">Transport</keyword>
<protein>
    <recommendedName>
        <fullName evidence="9">Ascorbate-specific PTS system EIIA component</fullName>
    </recommendedName>
    <alternativeName>
        <fullName evidence="10">Ascorbate-specific phosphotransferase enzyme IIA component</fullName>
    </alternativeName>
</protein>
<dbReference type="InterPro" id="IPR051351">
    <property type="entry name" value="Ascorbate-PTS_EIIA_comp"/>
</dbReference>
<evidence type="ECO:0000256" key="7">
    <source>
        <dbReference type="ARBA" id="ARBA00022777"/>
    </source>
</evidence>
<dbReference type="InterPro" id="IPR016152">
    <property type="entry name" value="PTrfase/Anion_transptr"/>
</dbReference>
<name>A0A381DZ87_9GAMM</name>
<keyword evidence="5 12" id="KW-0808">Transferase</keyword>
<organism evidence="12 13">
    <name type="scientific">Cardiobacterium valvarum</name>
    <dbReference type="NCBI Taxonomy" id="194702"/>
    <lineage>
        <taxon>Bacteria</taxon>
        <taxon>Pseudomonadati</taxon>
        <taxon>Pseudomonadota</taxon>
        <taxon>Gammaproteobacteria</taxon>
        <taxon>Cardiobacteriales</taxon>
        <taxon>Cardiobacteriaceae</taxon>
        <taxon>Cardiobacterium</taxon>
    </lineage>
</organism>
<evidence type="ECO:0000256" key="1">
    <source>
        <dbReference type="ARBA" id="ARBA00004496"/>
    </source>
</evidence>
<dbReference type="CDD" id="cd00211">
    <property type="entry name" value="PTS_IIA_fru"/>
    <property type="match status" value="1"/>
</dbReference>
<dbReference type="AlphaFoldDB" id="A0A381DZ87"/>
<evidence type="ECO:0000256" key="4">
    <source>
        <dbReference type="ARBA" id="ARBA00022553"/>
    </source>
</evidence>
<dbReference type="InterPro" id="IPR002178">
    <property type="entry name" value="PTS_EIIA_type-2_dom"/>
</dbReference>
<comment type="function">
    <text evidence="8">The phosphoenolpyruvate-dependent sugar phosphotransferase system (sugar PTS), a major carbohydrate active transport system, catalyzes the phosphorylation of incoming sugar substrates concomitantly with their translocation across the cell membrane. The enzyme II UlaABC PTS system is involved in ascorbate transport.</text>
</comment>
<evidence type="ECO:0000259" key="11">
    <source>
        <dbReference type="PROSITE" id="PS51094"/>
    </source>
</evidence>
<evidence type="ECO:0000256" key="8">
    <source>
        <dbReference type="ARBA" id="ARBA00037387"/>
    </source>
</evidence>
<dbReference type="OrthoDB" id="1634238at2"/>
<dbReference type="RefSeq" id="WP_115610657.1">
    <property type="nucleotide sequence ID" value="NZ_JBHLZC010000001.1"/>
</dbReference>
<gene>
    <name evidence="12" type="primary">ulaC</name>
    <name evidence="12" type="ORF">NCTC13294_00345</name>
</gene>
<keyword evidence="7" id="KW-0418">Kinase</keyword>
<evidence type="ECO:0000313" key="13">
    <source>
        <dbReference type="Proteomes" id="UP000254572"/>
    </source>
</evidence>
<keyword evidence="4" id="KW-0597">Phosphoprotein</keyword>
<evidence type="ECO:0000256" key="9">
    <source>
        <dbReference type="ARBA" id="ARBA00041175"/>
    </source>
</evidence>
<evidence type="ECO:0000256" key="6">
    <source>
        <dbReference type="ARBA" id="ARBA00022683"/>
    </source>
</evidence>
<dbReference type="SUPFAM" id="SSF55804">
    <property type="entry name" value="Phoshotransferase/anion transport protein"/>
    <property type="match status" value="1"/>
</dbReference>
<dbReference type="GO" id="GO:0009401">
    <property type="term" value="P:phosphoenolpyruvate-dependent sugar phosphotransferase system"/>
    <property type="evidence" value="ECO:0007669"/>
    <property type="project" value="UniProtKB-KW"/>
</dbReference>
<dbReference type="Gene3D" id="3.40.930.10">
    <property type="entry name" value="Mannitol-specific EII, Chain A"/>
    <property type="match status" value="1"/>
</dbReference>
<dbReference type="EMBL" id="UFUW01000001">
    <property type="protein sequence ID" value="SUX18743.1"/>
    <property type="molecule type" value="Genomic_DNA"/>
</dbReference>
<keyword evidence="3" id="KW-0963">Cytoplasm</keyword>
<keyword evidence="13" id="KW-1185">Reference proteome</keyword>
<evidence type="ECO:0000256" key="10">
    <source>
        <dbReference type="ARBA" id="ARBA00042072"/>
    </source>
</evidence>
<reference evidence="12 13" key="1">
    <citation type="submission" date="2018-06" db="EMBL/GenBank/DDBJ databases">
        <authorList>
            <consortium name="Pathogen Informatics"/>
            <person name="Doyle S."/>
        </authorList>
    </citation>
    <scope>NUCLEOTIDE SEQUENCE [LARGE SCALE GENOMIC DNA]</scope>
    <source>
        <strain evidence="12 13">NCTC13294</strain>
    </source>
</reference>
<proteinExistence type="predicted"/>
<evidence type="ECO:0000256" key="5">
    <source>
        <dbReference type="ARBA" id="ARBA00022679"/>
    </source>
</evidence>
<accession>A0A381DZ87</accession>